<reference evidence="3 4" key="1">
    <citation type="submission" date="2018-03" db="EMBL/GenBank/DDBJ databases">
        <title>Genomic Encyclopedia of Archaeal and Bacterial Type Strains, Phase II (KMG-II): from individual species to whole genera.</title>
        <authorList>
            <person name="Goeker M."/>
        </authorList>
    </citation>
    <scope>NUCLEOTIDE SEQUENCE [LARGE SCALE GENOMIC DNA]</scope>
    <source>
        <strain evidence="3 4">DSM 24859</strain>
    </source>
</reference>
<dbReference type="GO" id="GO:0030288">
    <property type="term" value="C:outer membrane-bounded periplasmic space"/>
    <property type="evidence" value="ECO:0007669"/>
    <property type="project" value="TreeGrafter"/>
</dbReference>
<dbReference type="GO" id="GO:0004175">
    <property type="term" value="F:endopeptidase activity"/>
    <property type="evidence" value="ECO:0007669"/>
    <property type="project" value="TreeGrafter"/>
</dbReference>
<dbReference type="SUPFAM" id="SSF50156">
    <property type="entry name" value="PDZ domain-like"/>
    <property type="match status" value="1"/>
</dbReference>
<dbReference type="GO" id="GO:0006508">
    <property type="term" value="P:proteolysis"/>
    <property type="evidence" value="ECO:0007669"/>
    <property type="project" value="InterPro"/>
</dbReference>
<keyword evidence="4" id="KW-1185">Reference proteome</keyword>
<feature type="domain" description="Tail specific protease" evidence="2">
    <location>
        <begin position="265"/>
        <end position="411"/>
    </location>
</feature>
<dbReference type="Gene3D" id="2.30.42.10">
    <property type="match status" value="1"/>
</dbReference>
<dbReference type="PANTHER" id="PTHR32060">
    <property type="entry name" value="TAIL-SPECIFIC PROTEASE"/>
    <property type="match status" value="1"/>
</dbReference>
<protein>
    <submittedName>
        <fullName evidence="3">Peptidase S41-like protein</fullName>
    </submittedName>
</protein>
<dbReference type="Pfam" id="PF03572">
    <property type="entry name" value="Peptidase_S41"/>
    <property type="match status" value="1"/>
</dbReference>
<dbReference type="SUPFAM" id="SSF52096">
    <property type="entry name" value="ClpP/crotonase"/>
    <property type="match status" value="1"/>
</dbReference>
<feature type="signal peptide" evidence="1">
    <location>
        <begin position="1"/>
        <end position="25"/>
    </location>
</feature>
<dbReference type="InterPro" id="IPR029045">
    <property type="entry name" value="ClpP/crotonase-like_dom_sf"/>
</dbReference>
<dbReference type="Proteomes" id="UP000240971">
    <property type="component" value="Unassembled WGS sequence"/>
</dbReference>
<comment type="caution">
    <text evidence="3">The sequence shown here is derived from an EMBL/GenBank/DDBJ whole genome shotgun (WGS) entry which is preliminary data.</text>
</comment>
<evidence type="ECO:0000313" key="4">
    <source>
        <dbReference type="Proteomes" id="UP000240971"/>
    </source>
</evidence>
<evidence type="ECO:0000256" key="1">
    <source>
        <dbReference type="SAM" id="SignalP"/>
    </source>
</evidence>
<evidence type="ECO:0000313" key="3">
    <source>
        <dbReference type="EMBL" id="PSL43694.1"/>
    </source>
</evidence>
<sequence>MDKKLISAATRAMLAGLLCTALLIACRKKDVPAPSVNPGGGVTDTISDAVAEDSLKYLMYQIMQVTYGDGGRTAAGGLPTYYWYSQIPKLNPFDSQYPNADTLLAVMKRYAINSATGRPYDHYSFLDRTGALTNKLMNGVSARALEANNSDFGLEYAPVLSGNNNNGVQLFVLYADKNGPAGRVGVSKGWEITSVNGTTSFTNTYASLRYVYDAIFGSTSSVTLGFRRPDSTLFTATLSPGPYNINPVLFDTVFTVKNQVGASQKVGYFSMYTFASVINDKGQPTNTKTVLDQTFSKFASQGIRNLIVDLRYNGGGSTNTAEYLDSAIAPASAAGKTMYTYKYNDKLMATLNDNKLTTQVNFAAQTSGLLLDHVFFITSRNTASASELTLNNLKPYMSVKLVGDTTYGKPVGFIDFNISAYQKTGAKKYLADLYAINFATHNAKGEGDYYTGIPVDGLAVDYVDVPWGDKRDANLIQVFNYINNGAFKARIAQARVSAAVGGNLHTAIPNAKPLNNFNGMVDYRLSRAVSRIK</sequence>
<dbReference type="Gene3D" id="3.90.226.10">
    <property type="entry name" value="2-enoyl-CoA Hydratase, Chain A, domain 1"/>
    <property type="match status" value="1"/>
</dbReference>
<dbReference type="OrthoDB" id="7168509at2"/>
<dbReference type="GO" id="GO:0007165">
    <property type="term" value="P:signal transduction"/>
    <property type="evidence" value="ECO:0007669"/>
    <property type="project" value="TreeGrafter"/>
</dbReference>
<name>A0A2P8HBU9_CHINA</name>
<dbReference type="PROSITE" id="PS51257">
    <property type="entry name" value="PROKAR_LIPOPROTEIN"/>
    <property type="match status" value="1"/>
</dbReference>
<feature type="chain" id="PRO_5015112234" evidence="1">
    <location>
        <begin position="26"/>
        <end position="533"/>
    </location>
</feature>
<accession>A0A2P8HBU9</accession>
<dbReference type="PANTHER" id="PTHR32060:SF30">
    <property type="entry name" value="CARBOXY-TERMINAL PROCESSING PROTEASE CTPA"/>
    <property type="match status" value="1"/>
</dbReference>
<dbReference type="AlphaFoldDB" id="A0A2P8HBU9"/>
<proteinExistence type="predicted"/>
<dbReference type="EMBL" id="PYAW01000007">
    <property type="protein sequence ID" value="PSL43694.1"/>
    <property type="molecule type" value="Genomic_DNA"/>
</dbReference>
<dbReference type="Gene3D" id="3.30.750.170">
    <property type="match status" value="1"/>
</dbReference>
<keyword evidence="1" id="KW-0732">Signal</keyword>
<dbReference type="InterPro" id="IPR005151">
    <property type="entry name" value="Tail-specific_protease"/>
</dbReference>
<organism evidence="3 4">
    <name type="scientific">Chitinophaga niastensis</name>
    <dbReference type="NCBI Taxonomy" id="536980"/>
    <lineage>
        <taxon>Bacteria</taxon>
        <taxon>Pseudomonadati</taxon>
        <taxon>Bacteroidota</taxon>
        <taxon>Chitinophagia</taxon>
        <taxon>Chitinophagales</taxon>
        <taxon>Chitinophagaceae</taxon>
        <taxon>Chitinophaga</taxon>
    </lineage>
</organism>
<evidence type="ECO:0000259" key="2">
    <source>
        <dbReference type="Pfam" id="PF03572"/>
    </source>
</evidence>
<dbReference type="InterPro" id="IPR036034">
    <property type="entry name" value="PDZ_sf"/>
</dbReference>
<dbReference type="GO" id="GO:0008236">
    <property type="term" value="F:serine-type peptidase activity"/>
    <property type="evidence" value="ECO:0007669"/>
    <property type="project" value="InterPro"/>
</dbReference>
<dbReference type="RefSeq" id="WP_106530683.1">
    <property type="nucleotide sequence ID" value="NZ_PYAW01000007.1"/>
</dbReference>
<dbReference type="CDD" id="cd07561">
    <property type="entry name" value="Peptidase_S41_CPP_like"/>
    <property type="match status" value="1"/>
</dbReference>
<gene>
    <name evidence="3" type="ORF">CLV51_1073</name>
</gene>